<feature type="chain" id="PRO_5044861074" evidence="1">
    <location>
        <begin position="18"/>
        <end position="86"/>
    </location>
</feature>
<protein>
    <submittedName>
        <fullName evidence="2">Uncharacterized protein</fullName>
    </submittedName>
</protein>
<dbReference type="AlphaFoldDB" id="A0ABD0K8D1"/>
<gene>
    <name evidence="2" type="ORF">BaRGS_00025391</name>
</gene>
<evidence type="ECO:0000313" key="3">
    <source>
        <dbReference type="Proteomes" id="UP001519460"/>
    </source>
</evidence>
<evidence type="ECO:0000313" key="2">
    <source>
        <dbReference type="EMBL" id="KAK7483331.1"/>
    </source>
</evidence>
<name>A0ABD0K8D1_9CAEN</name>
<reference evidence="2 3" key="1">
    <citation type="journal article" date="2023" name="Sci. Data">
        <title>Genome assembly of the Korean intertidal mud-creeper Batillaria attramentaria.</title>
        <authorList>
            <person name="Patra A.K."/>
            <person name="Ho P.T."/>
            <person name="Jun S."/>
            <person name="Lee S.J."/>
            <person name="Kim Y."/>
            <person name="Won Y.J."/>
        </authorList>
    </citation>
    <scope>NUCLEOTIDE SEQUENCE [LARGE SCALE GENOMIC DNA]</scope>
    <source>
        <strain evidence="2">Wonlab-2016</strain>
    </source>
</reference>
<accession>A0ABD0K8D1</accession>
<feature type="signal peptide" evidence="1">
    <location>
        <begin position="1"/>
        <end position="17"/>
    </location>
</feature>
<sequence length="86" mass="9635">MNKRLSVLLQIVSFLRASVCHSELDQRSKDQEVTWRHAANSGWPNYNGSVLSSIVSFRLQYGQLSEMKTKTGNDPDFGSIETSTGK</sequence>
<organism evidence="2 3">
    <name type="scientific">Batillaria attramentaria</name>
    <dbReference type="NCBI Taxonomy" id="370345"/>
    <lineage>
        <taxon>Eukaryota</taxon>
        <taxon>Metazoa</taxon>
        <taxon>Spiralia</taxon>
        <taxon>Lophotrochozoa</taxon>
        <taxon>Mollusca</taxon>
        <taxon>Gastropoda</taxon>
        <taxon>Caenogastropoda</taxon>
        <taxon>Sorbeoconcha</taxon>
        <taxon>Cerithioidea</taxon>
        <taxon>Batillariidae</taxon>
        <taxon>Batillaria</taxon>
    </lineage>
</organism>
<dbReference type="EMBL" id="JACVVK020000228">
    <property type="protein sequence ID" value="KAK7483331.1"/>
    <property type="molecule type" value="Genomic_DNA"/>
</dbReference>
<comment type="caution">
    <text evidence="2">The sequence shown here is derived from an EMBL/GenBank/DDBJ whole genome shotgun (WGS) entry which is preliminary data.</text>
</comment>
<proteinExistence type="predicted"/>
<keyword evidence="3" id="KW-1185">Reference proteome</keyword>
<keyword evidence="1" id="KW-0732">Signal</keyword>
<dbReference type="Proteomes" id="UP001519460">
    <property type="component" value="Unassembled WGS sequence"/>
</dbReference>
<evidence type="ECO:0000256" key="1">
    <source>
        <dbReference type="SAM" id="SignalP"/>
    </source>
</evidence>